<dbReference type="PANTHER" id="PTHR42994">
    <property type="entry name" value="PEPTIDASE T"/>
    <property type="match status" value="1"/>
</dbReference>
<accession>A0A2M8RX13</accession>
<feature type="binding site" evidence="9">
    <location>
        <position position="148"/>
    </location>
    <ligand>
        <name>Zn(2+)</name>
        <dbReference type="ChEBI" id="CHEBI:29105"/>
        <label>2</label>
    </ligand>
</feature>
<dbReference type="NCBIfam" id="TIGR01882">
    <property type="entry name" value="peptidase-T"/>
    <property type="match status" value="1"/>
</dbReference>
<keyword evidence="5 9" id="KW-0862">Zinc</keyword>
<dbReference type="GO" id="GO:0008237">
    <property type="term" value="F:metallopeptidase activity"/>
    <property type="evidence" value="ECO:0007669"/>
    <property type="project" value="UniProtKB-KW"/>
</dbReference>
<dbReference type="PIRSF" id="PIRSF037215">
    <property type="entry name" value="Peptidase_M20B"/>
    <property type="match status" value="1"/>
</dbReference>
<dbReference type="GO" id="GO:0005829">
    <property type="term" value="C:cytosol"/>
    <property type="evidence" value="ECO:0007669"/>
    <property type="project" value="TreeGrafter"/>
</dbReference>
<feature type="binding site" evidence="9">
    <location>
        <position position="86"/>
    </location>
    <ligand>
        <name>Zn(2+)</name>
        <dbReference type="ChEBI" id="CHEBI:29105"/>
        <label>1</label>
    </ligand>
</feature>
<name>A0A2M8RX13_9PAST</name>
<evidence type="ECO:0000256" key="1">
    <source>
        <dbReference type="ARBA" id="ARBA00009692"/>
    </source>
</evidence>
<feature type="binding site" evidence="9">
    <location>
        <position position="204"/>
    </location>
    <ligand>
        <name>Zn(2+)</name>
        <dbReference type="ChEBI" id="CHEBI:29105"/>
        <label>1</label>
    </ligand>
</feature>
<evidence type="ECO:0000256" key="8">
    <source>
        <dbReference type="PIRSR" id="PIRSR037215-1"/>
    </source>
</evidence>
<evidence type="ECO:0000259" key="10">
    <source>
        <dbReference type="Pfam" id="PF07687"/>
    </source>
</evidence>
<dbReference type="PROSITE" id="PS00758">
    <property type="entry name" value="ARGE_DAPE_CPG2_1"/>
    <property type="match status" value="1"/>
</dbReference>
<evidence type="ECO:0000256" key="9">
    <source>
        <dbReference type="PIRSR" id="PIRSR037215-2"/>
    </source>
</evidence>
<dbReference type="InterPro" id="IPR002933">
    <property type="entry name" value="Peptidase_M20"/>
</dbReference>
<evidence type="ECO:0000256" key="7">
    <source>
        <dbReference type="NCBIfam" id="TIGR01882"/>
    </source>
</evidence>
<comment type="cofactor">
    <cofactor evidence="9">
        <name>Zn(2+)</name>
        <dbReference type="ChEBI" id="CHEBI:29105"/>
    </cofactor>
    <text evidence="9">Binds 2 Zn(2+) ions per subunit.</text>
</comment>
<keyword evidence="6" id="KW-0482">Metalloprotease</keyword>
<evidence type="ECO:0000313" key="11">
    <source>
        <dbReference type="EMBL" id="PJG83423.1"/>
    </source>
</evidence>
<dbReference type="Pfam" id="PF01546">
    <property type="entry name" value="Peptidase_M20"/>
    <property type="match status" value="1"/>
</dbReference>
<dbReference type="NCBIfam" id="NF009920">
    <property type="entry name" value="PRK13381.1"/>
    <property type="match status" value="1"/>
</dbReference>
<dbReference type="Gene3D" id="3.40.630.10">
    <property type="entry name" value="Zn peptidases"/>
    <property type="match status" value="1"/>
</dbReference>
<dbReference type="PANTHER" id="PTHR42994:SF1">
    <property type="entry name" value="PEPTIDASE T"/>
    <property type="match status" value="1"/>
</dbReference>
<dbReference type="OrthoDB" id="9804934at2"/>
<evidence type="ECO:0000256" key="2">
    <source>
        <dbReference type="ARBA" id="ARBA00022670"/>
    </source>
</evidence>
<feature type="active site" evidence="8">
    <location>
        <position position="88"/>
    </location>
</feature>
<gene>
    <name evidence="11" type="primary">pepT</name>
    <name evidence="11" type="ORF">CVP04_04680</name>
</gene>
<evidence type="ECO:0000256" key="4">
    <source>
        <dbReference type="ARBA" id="ARBA00022801"/>
    </source>
</evidence>
<dbReference type="Proteomes" id="UP000230282">
    <property type="component" value="Unassembled WGS sequence"/>
</dbReference>
<dbReference type="NCBIfam" id="NF003976">
    <property type="entry name" value="PRK05469.1"/>
    <property type="match status" value="1"/>
</dbReference>
<dbReference type="Pfam" id="PF07687">
    <property type="entry name" value="M20_dimer"/>
    <property type="match status" value="1"/>
</dbReference>
<dbReference type="EMBL" id="PHGZ01000008">
    <property type="protein sequence ID" value="PJG83423.1"/>
    <property type="molecule type" value="Genomic_DNA"/>
</dbReference>
<dbReference type="InterPro" id="IPR001261">
    <property type="entry name" value="ArgE/DapE_CS"/>
</dbReference>
<dbReference type="InterPro" id="IPR036264">
    <property type="entry name" value="Bact_exopeptidase_dim_dom"/>
</dbReference>
<dbReference type="GO" id="GO:0006518">
    <property type="term" value="P:peptide metabolic process"/>
    <property type="evidence" value="ECO:0007669"/>
    <property type="project" value="InterPro"/>
</dbReference>
<dbReference type="AlphaFoldDB" id="A0A2M8RX13"/>
<keyword evidence="12" id="KW-1185">Reference proteome</keyword>
<feature type="binding site" evidence="9">
    <location>
        <position position="148"/>
    </location>
    <ligand>
        <name>Zn(2+)</name>
        <dbReference type="ChEBI" id="CHEBI:29105"/>
        <label>1</label>
    </ligand>
</feature>
<dbReference type="PROSITE" id="PS00759">
    <property type="entry name" value="ARGE_DAPE_CPG2_2"/>
    <property type="match status" value="1"/>
</dbReference>
<feature type="active site" description="Proton acceptor" evidence="8">
    <location>
        <position position="181"/>
    </location>
</feature>
<organism evidence="11 12">
    <name type="scientific">Caviibacterium pharyngocola</name>
    <dbReference type="NCBI Taxonomy" id="28159"/>
    <lineage>
        <taxon>Bacteria</taxon>
        <taxon>Pseudomonadati</taxon>
        <taxon>Pseudomonadota</taxon>
        <taxon>Gammaproteobacteria</taxon>
        <taxon>Pasteurellales</taxon>
        <taxon>Pasteurellaceae</taxon>
        <taxon>Caviibacterium</taxon>
    </lineage>
</organism>
<dbReference type="SUPFAM" id="SSF53187">
    <property type="entry name" value="Zn-dependent exopeptidases"/>
    <property type="match status" value="1"/>
</dbReference>
<dbReference type="GO" id="GO:0006508">
    <property type="term" value="P:proteolysis"/>
    <property type="evidence" value="ECO:0007669"/>
    <property type="project" value="UniProtKB-UniRule"/>
</dbReference>
<comment type="similarity">
    <text evidence="1">Belongs to the peptidase M20B family.</text>
</comment>
<dbReference type="GO" id="GO:0045148">
    <property type="term" value="F:tripeptide aminopeptidase activity"/>
    <property type="evidence" value="ECO:0007669"/>
    <property type="project" value="UniProtKB-UniRule"/>
</dbReference>
<feature type="domain" description="Peptidase M20 dimerisation" evidence="10">
    <location>
        <begin position="213"/>
        <end position="307"/>
    </location>
</feature>
<evidence type="ECO:0000313" key="12">
    <source>
        <dbReference type="Proteomes" id="UP000230282"/>
    </source>
</evidence>
<dbReference type="EC" id="3.4.11.4" evidence="7"/>
<feature type="binding site" evidence="9">
    <location>
        <position position="182"/>
    </location>
    <ligand>
        <name>Zn(2+)</name>
        <dbReference type="ChEBI" id="CHEBI:29105"/>
        <label>2</label>
    </ligand>
</feature>
<keyword evidence="2" id="KW-0645">Protease</keyword>
<sequence length="416" mass="46419">MMDKIAQYKNGLLERFLHYVSFDTQSKIGAKVSPSSAGQLKLAKHLQQELFALGLQDIEISKNAVVTAFLPSNVSPKMPTIGFVAHLDTSPQCSGKHVRPEVIENYRGGDIALGLGDEFISPVYYHFLQKLVGKTLIVPDGNTLLGADNKAGIAEIMTALCYLKENNIPHCNIRVAFTPDEEIGLGMDFFPTEKFQCHWAYTVDGGEVGELEYENFNAAKAVVTIYGRNMHTGTAKNIMVNALTLACEFQQGFPAQEVPEKTDGRQGFFHLESFVGDVEKVELHYLIRDFDRVNFEQRKAFLSMLVVDFNRKKRLRRKAEIVMQDNYYNMYDTIRKVPAAVHLADTAMKKCGIEPLHKPIRGGTDGAKLAEKGIACPNLFTGGYNFHSKHEFITLEGMMDSVKVIAKIAELAIKIS</sequence>
<dbReference type="CDD" id="cd03892">
    <property type="entry name" value="M20_peptT"/>
    <property type="match status" value="1"/>
</dbReference>
<feature type="binding site" evidence="9">
    <location>
        <position position="387"/>
    </location>
    <ligand>
        <name>Zn(2+)</name>
        <dbReference type="ChEBI" id="CHEBI:29105"/>
        <label>2</label>
    </ligand>
</feature>
<dbReference type="InterPro" id="IPR010161">
    <property type="entry name" value="Peptidase_M20B"/>
</dbReference>
<comment type="caution">
    <text evidence="11">The sequence shown here is derived from an EMBL/GenBank/DDBJ whole genome shotgun (WGS) entry which is preliminary data.</text>
</comment>
<protein>
    <recommendedName>
        <fullName evidence="7">Peptidase T</fullName>
        <ecNumber evidence="7">3.4.11.4</ecNumber>
    </recommendedName>
</protein>
<proteinExistence type="inferred from homology"/>
<evidence type="ECO:0000256" key="3">
    <source>
        <dbReference type="ARBA" id="ARBA00022723"/>
    </source>
</evidence>
<keyword evidence="4" id="KW-0378">Hydrolase</keyword>
<reference evidence="11 12" key="1">
    <citation type="submission" date="2017-11" db="EMBL/GenBank/DDBJ databases">
        <title>Reclassification of Bisgaard taxon 5 as Caviibacterium pharyngocola gen. nov., sp. nov.</title>
        <authorList>
            <person name="Christensen H."/>
        </authorList>
    </citation>
    <scope>NUCLEOTIDE SEQUENCE [LARGE SCALE GENOMIC DNA]</scope>
    <source>
        <strain evidence="11 12">7_3</strain>
    </source>
</reference>
<dbReference type="InterPro" id="IPR011650">
    <property type="entry name" value="Peptidase_M20_dimer"/>
</dbReference>
<dbReference type="Gene3D" id="3.30.70.360">
    <property type="match status" value="1"/>
</dbReference>
<keyword evidence="3 9" id="KW-0479">Metal-binding</keyword>
<evidence type="ECO:0000256" key="5">
    <source>
        <dbReference type="ARBA" id="ARBA00022833"/>
    </source>
</evidence>
<dbReference type="GO" id="GO:0008270">
    <property type="term" value="F:zinc ion binding"/>
    <property type="evidence" value="ECO:0007669"/>
    <property type="project" value="InterPro"/>
</dbReference>
<dbReference type="SUPFAM" id="SSF55031">
    <property type="entry name" value="Bacterial exopeptidase dimerisation domain"/>
    <property type="match status" value="1"/>
</dbReference>
<evidence type="ECO:0000256" key="6">
    <source>
        <dbReference type="ARBA" id="ARBA00023049"/>
    </source>
</evidence>